<name>A0A918F2E9_9DEIO</name>
<protein>
    <submittedName>
        <fullName evidence="1">Uncharacterized protein</fullName>
    </submittedName>
</protein>
<evidence type="ECO:0000313" key="1">
    <source>
        <dbReference type="EMBL" id="GGR00956.1"/>
    </source>
</evidence>
<evidence type="ECO:0000313" key="2">
    <source>
        <dbReference type="Proteomes" id="UP000603865"/>
    </source>
</evidence>
<dbReference type="Proteomes" id="UP000603865">
    <property type="component" value="Unassembled WGS sequence"/>
</dbReference>
<organism evidence="1 2">
    <name type="scientific">Deinococcus ruber</name>
    <dbReference type="NCBI Taxonomy" id="1848197"/>
    <lineage>
        <taxon>Bacteria</taxon>
        <taxon>Thermotogati</taxon>
        <taxon>Deinococcota</taxon>
        <taxon>Deinococci</taxon>
        <taxon>Deinococcales</taxon>
        <taxon>Deinococcaceae</taxon>
        <taxon>Deinococcus</taxon>
    </lineage>
</organism>
<gene>
    <name evidence="1" type="ORF">GCM10008957_12290</name>
</gene>
<dbReference type="EMBL" id="BMQL01000004">
    <property type="protein sequence ID" value="GGR00956.1"/>
    <property type="molecule type" value="Genomic_DNA"/>
</dbReference>
<accession>A0A918F2E9</accession>
<sequence length="104" mass="11528">MPKIIYTDLEEDCISGHLLRNFCSKAQAGTKSLSFEIALTNAIKQVEIDLRIFSLDERKEFLVGVEAAIQMYGSQGERGMNMITGVQDIVSKTKTAIEGNLLCK</sequence>
<reference evidence="1" key="2">
    <citation type="submission" date="2020-09" db="EMBL/GenBank/DDBJ databases">
        <authorList>
            <person name="Sun Q."/>
            <person name="Ohkuma M."/>
        </authorList>
    </citation>
    <scope>NUCLEOTIDE SEQUENCE</scope>
    <source>
        <strain evidence="1">JCM 31311</strain>
    </source>
</reference>
<comment type="caution">
    <text evidence="1">The sequence shown here is derived from an EMBL/GenBank/DDBJ whole genome shotgun (WGS) entry which is preliminary data.</text>
</comment>
<dbReference type="RefSeq" id="WP_189088631.1">
    <property type="nucleotide sequence ID" value="NZ_BMQL01000004.1"/>
</dbReference>
<dbReference type="AlphaFoldDB" id="A0A918F2E9"/>
<reference evidence="1" key="1">
    <citation type="journal article" date="2014" name="Int. J. Syst. Evol. Microbiol.">
        <title>Complete genome sequence of Corynebacterium casei LMG S-19264T (=DSM 44701T), isolated from a smear-ripened cheese.</title>
        <authorList>
            <consortium name="US DOE Joint Genome Institute (JGI-PGF)"/>
            <person name="Walter F."/>
            <person name="Albersmeier A."/>
            <person name="Kalinowski J."/>
            <person name="Ruckert C."/>
        </authorList>
    </citation>
    <scope>NUCLEOTIDE SEQUENCE</scope>
    <source>
        <strain evidence="1">JCM 31311</strain>
    </source>
</reference>
<proteinExistence type="predicted"/>
<keyword evidence="2" id="KW-1185">Reference proteome</keyword>